<evidence type="ECO:0000256" key="2">
    <source>
        <dbReference type="ARBA" id="ARBA00023015"/>
    </source>
</evidence>
<evidence type="ECO:0000256" key="1">
    <source>
        <dbReference type="ARBA" id="ARBA00010641"/>
    </source>
</evidence>
<evidence type="ECO:0000256" key="6">
    <source>
        <dbReference type="SAM" id="MobiDB-lite"/>
    </source>
</evidence>
<sequence length="217" mass="24091">MRADAAEPVGEQVATNRASPSGVRHGMTATITTGQRITAARSARERWPWVASGEAAVESAVREVYDAHFGRLVGWTTTLIGDRDLAHDVATEAFVKLLSHWHSVQDPRAWLYTAAANQVRDHWRKRGREASAYEKFMAGNARVMEVADPGLDPATRLTVRDAVESLPERFRLVVLLHYFGDLSVAQVALQTGKSEGTVKRDLYDARKLLAERLEATR</sequence>
<evidence type="ECO:0000259" key="8">
    <source>
        <dbReference type="Pfam" id="PF08281"/>
    </source>
</evidence>
<accession>A0A3M9LYJ2</accession>
<evidence type="ECO:0000256" key="3">
    <source>
        <dbReference type="ARBA" id="ARBA00023082"/>
    </source>
</evidence>
<dbReference type="NCBIfam" id="TIGR02937">
    <property type="entry name" value="sigma70-ECF"/>
    <property type="match status" value="1"/>
</dbReference>
<dbReference type="AlphaFoldDB" id="A0A3M9LYJ2"/>
<evidence type="ECO:0000313" key="9">
    <source>
        <dbReference type="EMBL" id="RNI18366.1"/>
    </source>
</evidence>
<proteinExistence type="inferred from homology"/>
<keyword evidence="4" id="KW-0238">DNA-binding</keyword>
<dbReference type="InterPro" id="IPR013325">
    <property type="entry name" value="RNA_pol_sigma_r2"/>
</dbReference>
<dbReference type="InterPro" id="IPR013324">
    <property type="entry name" value="RNA_pol_sigma_r3/r4-like"/>
</dbReference>
<dbReference type="Gene3D" id="1.10.10.10">
    <property type="entry name" value="Winged helix-like DNA-binding domain superfamily/Winged helix DNA-binding domain"/>
    <property type="match status" value="1"/>
</dbReference>
<dbReference type="InterPro" id="IPR036388">
    <property type="entry name" value="WH-like_DNA-bd_sf"/>
</dbReference>
<gene>
    <name evidence="9" type="ORF">EFY87_17550</name>
</gene>
<organism evidence="9 10">
    <name type="scientific">Flexivirga caeni</name>
    <dbReference type="NCBI Taxonomy" id="2294115"/>
    <lineage>
        <taxon>Bacteria</taxon>
        <taxon>Bacillati</taxon>
        <taxon>Actinomycetota</taxon>
        <taxon>Actinomycetes</taxon>
        <taxon>Micrococcales</taxon>
        <taxon>Dermacoccaceae</taxon>
        <taxon>Flexivirga</taxon>
    </lineage>
</organism>
<keyword evidence="10" id="KW-1185">Reference proteome</keyword>
<reference evidence="9 10" key="1">
    <citation type="submission" date="2018-11" db="EMBL/GenBank/DDBJ databases">
        <title>Draft genome of Simplicispira Flexivirga sp. BO-16.</title>
        <authorList>
            <person name="Im W.T."/>
        </authorList>
    </citation>
    <scope>NUCLEOTIDE SEQUENCE [LARGE SCALE GENOMIC DNA]</scope>
    <source>
        <strain evidence="9 10">BO-16</strain>
    </source>
</reference>
<dbReference type="GO" id="GO:0016987">
    <property type="term" value="F:sigma factor activity"/>
    <property type="evidence" value="ECO:0007669"/>
    <property type="project" value="UniProtKB-KW"/>
</dbReference>
<dbReference type="InterPro" id="IPR039425">
    <property type="entry name" value="RNA_pol_sigma-70-like"/>
</dbReference>
<dbReference type="PANTHER" id="PTHR43133">
    <property type="entry name" value="RNA POLYMERASE ECF-TYPE SIGMA FACTO"/>
    <property type="match status" value="1"/>
</dbReference>
<evidence type="ECO:0000259" key="7">
    <source>
        <dbReference type="Pfam" id="PF04542"/>
    </source>
</evidence>
<dbReference type="GO" id="GO:0006352">
    <property type="term" value="P:DNA-templated transcription initiation"/>
    <property type="evidence" value="ECO:0007669"/>
    <property type="project" value="InterPro"/>
</dbReference>
<evidence type="ECO:0000256" key="4">
    <source>
        <dbReference type="ARBA" id="ARBA00023125"/>
    </source>
</evidence>
<evidence type="ECO:0000256" key="5">
    <source>
        <dbReference type="ARBA" id="ARBA00023163"/>
    </source>
</evidence>
<name>A0A3M9LYJ2_9MICO</name>
<evidence type="ECO:0000313" key="10">
    <source>
        <dbReference type="Proteomes" id="UP000271678"/>
    </source>
</evidence>
<dbReference type="EMBL" id="RJJQ01000022">
    <property type="protein sequence ID" value="RNI18366.1"/>
    <property type="molecule type" value="Genomic_DNA"/>
</dbReference>
<comment type="caution">
    <text evidence="9">The sequence shown here is derived from an EMBL/GenBank/DDBJ whole genome shotgun (WGS) entry which is preliminary data.</text>
</comment>
<keyword evidence="5" id="KW-0804">Transcription</keyword>
<keyword evidence="2" id="KW-0805">Transcription regulation</keyword>
<dbReference type="Pfam" id="PF08281">
    <property type="entry name" value="Sigma70_r4_2"/>
    <property type="match status" value="1"/>
</dbReference>
<dbReference type="SUPFAM" id="SSF88659">
    <property type="entry name" value="Sigma3 and sigma4 domains of RNA polymerase sigma factors"/>
    <property type="match status" value="1"/>
</dbReference>
<protein>
    <submittedName>
        <fullName evidence="9">RNA polymerase sigma factor</fullName>
    </submittedName>
</protein>
<feature type="domain" description="RNA polymerase sigma-70 region 2" evidence="7">
    <location>
        <begin position="65"/>
        <end position="128"/>
    </location>
</feature>
<dbReference type="InterPro" id="IPR007627">
    <property type="entry name" value="RNA_pol_sigma70_r2"/>
</dbReference>
<dbReference type="InterPro" id="IPR013249">
    <property type="entry name" value="RNA_pol_sigma70_r4_t2"/>
</dbReference>
<comment type="similarity">
    <text evidence="1">Belongs to the sigma-70 factor family. ECF subfamily.</text>
</comment>
<feature type="domain" description="RNA polymerase sigma factor 70 region 4 type 2" evidence="8">
    <location>
        <begin position="158"/>
        <end position="209"/>
    </location>
</feature>
<dbReference type="PANTHER" id="PTHR43133:SF8">
    <property type="entry name" value="RNA POLYMERASE SIGMA FACTOR HI_1459-RELATED"/>
    <property type="match status" value="1"/>
</dbReference>
<feature type="region of interest" description="Disordered" evidence="6">
    <location>
        <begin position="1"/>
        <end position="25"/>
    </location>
</feature>
<dbReference type="Pfam" id="PF04542">
    <property type="entry name" value="Sigma70_r2"/>
    <property type="match status" value="1"/>
</dbReference>
<dbReference type="InterPro" id="IPR014284">
    <property type="entry name" value="RNA_pol_sigma-70_dom"/>
</dbReference>
<dbReference type="CDD" id="cd06171">
    <property type="entry name" value="Sigma70_r4"/>
    <property type="match status" value="1"/>
</dbReference>
<keyword evidence="3" id="KW-0731">Sigma factor</keyword>
<dbReference type="GO" id="GO:0003677">
    <property type="term" value="F:DNA binding"/>
    <property type="evidence" value="ECO:0007669"/>
    <property type="project" value="UniProtKB-KW"/>
</dbReference>
<dbReference type="Proteomes" id="UP000271678">
    <property type="component" value="Unassembled WGS sequence"/>
</dbReference>
<dbReference type="SUPFAM" id="SSF88946">
    <property type="entry name" value="Sigma2 domain of RNA polymerase sigma factors"/>
    <property type="match status" value="1"/>
</dbReference>
<dbReference type="Gene3D" id="1.10.1740.10">
    <property type="match status" value="1"/>
</dbReference>